<dbReference type="InterPro" id="IPR027417">
    <property type="entry name" value="P-loop_NTPase"/>
</dbReference>
<dbReference type="Proteomes" id="UP000265020">
    <property type="component" value="Unassembled WGS sequence"/>
</dbReference>
<dbReference type="Ensembl" id="ENSCVAT00000031725.1">
    <property type="protein sequence ID" value="ENSCVAP00000015918.1"/>
    <property type="gene ID" value="ENSCVAG00000018785.1"/>
</dbReference>
<evidence type="ECO:0000256" key="2">
    <source>
        <dbReference type="ARBA" id="ARBA00022741"/>
    </source>
</evidence>
<accession>A0A3Q2DAZ3</accession>
<proteinExistence type="inferred from homology"/>
<evidence type="ECO:0000256" key="3">
    <source>
        <dbReference type="ARBA" id="ARBA00023134"/>
    </source>
</evidence>
<dbReference type="Gene3D" id="3.40.50.300">
    <property type="entry name" value="P-loop containing nucleotide triphosphate hydrolases"/>
    <property type="match status" value="1"/>
</dbReference>
<dbReference type="AlphaFoldDB" id="A0A3Q2DAZ3"/>
<comment type="similarity">
    <text evidence="1">Belongs to the TRAFAC class TrmE-Era-EngA-EngB-Septin-like GTPase superfamily. AIG1/Toc34/Toc159-like paraseptin GTPase family. IAN subfamily.</text>
</comment>
<dbReference type="PANTHER" id="PTHR10903">
    <property type="entry name" value="GTPASE, IMAP FAMILY MEMBER-RELATED"/>
    <property type="match status" value="1"/>
</dbReference>
<dbReference type="PANTHER" id="PTHR10903:SF170">
    <property type="entry name" value="GTPASE IMAP FAMILY MEMBER 7"/>
    <property type="match status" value="1"/>
</dbReference>
<feature type="domain" description="AIG1-type G" evidence="4">
    <location>
        <begin position="29"/>
        <end position="169"/>
    </location>
</feature>
<dbReference type="InterPro" id="IPR006703">
    <property type="entry name" value="G_AIG1"/>
</dbReference>
<evidence type="ECO:0000259" key="4">
    <source>
        <dbReference type="Pfam" id="PF04548"/>
    </source>
</evidence>
<keyword evidence="6" id="KW-1185">Reference proteome</keyword>
<dbReference type="Pfam" id="PF04548">
    <property type="entry name" value="AIG1"/>
    <property type="match status" value="1"/>
</dbReference>
<name>A0A3Q2DAZ3_CYPVA</name>
<reference evidence="5" key="2">
    <citation type="submission" date="2025-09" db="UniProtKB">
        <authorList>
            <consortium name="Ensembl"/>
        </authorList>
    </citation>
    <scope>IDENTIFICATION</scope>
</reference>
<dbReference type="GeneTree" id="ENSGT00940000177061"/>
<organism evidence="5 6">
    <name type="scientific">Cyprinodon variegatus</name>
    <name type="common">Sheepshead minnow</name>
    <dbReference type="NCBI Taxonomy" id="28743"/>
    <lineage>
        <taxon>Eukaryota</taxon>
        <taxon>Metazoa</taxon>
        <taxon>Chordata</taxon>
        <taxon>Craniata</taxon>
        <taxon>Vertebrata</taxon>
        <taxon>Euteleostomi</taxon>
        <taxon>Actinopterygii</taxon>
        <taxon>Neopterygii</taxon>
        <taxon>Teleostei</taxon>
        <taxon>Neoteleostei</taxon>
        <taxon>Acanthomorphata</taxon>
        <taxon>Ovalentaria</taxon>
        <taxon>Atherinomorphae</taxon>
        <taxon>Cyprinodontiformes</taxon>
        <taxon>Cyprinodontidae</taxon>
        <taxon>Cyprinodon</taxon>
    </lineage>
</organism>
<evidence type="ECO:0000313" key="5">
    <source>
        <dbReference type="Ensembl" id="ENSCVAP00000015918.1"/>
    </source>
</evidence>
<evidence type="ECO:0000313" key="6">
    <source>
        <dbReference type="Proteomes" id="UP000265020"/>
    </source>
</evidence>
<reference evidence="5" key="1">
    <citation type="submission" date="2025-08" db="UniProtKB">
        <authorList>
            <consortium name="Ensembl"/>
        </authorList>
    </citation>
    <scope>IDENTIFICATION</scope>
</reference>
<dbReference type="STRING" id="28743.ENSCVAP00000015918"/>
<evidence type="ECO:0000256" key="1">
    <source>
        <dbReference type="ARBA" id="ARBA00008535"/>
    </source>
</evidence>
<keyword evidence="3" id="KW-0342">GTP-binding</keyword>
<sequence length="200" mass="23222">MATGLSDKIPQMRRRSSKRLLPPKMAEVRLILLGESWSTRCEIANIIMGTVAFKTEENPNFSCKHTTTIQKTKVVLINTPDLLFLKMPEERLKEHIDHCVRLSDPGPHLFLLVVQMESFMEEKKKSFYKILELFSDQSFNHSLVLKLKLTQRVPITNEPLEELIRRCQKNSHILDYKNINGLLNTIGDILEMNNEKHLKV</sequence>
<keyword evidence="2" id="KW-0547">Nucleotide-binding</keyword>
<protein>
    <recommendedName>
        <fullName evidence="4">AIG1-type G domain-containing protein</fullName>
    </recommendedName>
</protein>
<dbReference type="GO" id="GO:0005525">
    <property type="term" value="F:GTP binding"/>
    <property type="evidence" value="ECO:0007669"/>
    <property type="project" value="UniProtKB-KW"/>
</dbReference>
<dbReference type="InterPro" id="IPR045058">
    <property type="entry name" value="GIMA/IAN/Toc"/>
</dbReference>